<dbReference type="GeneID" id="117553371"/>
<dbReference type="RefSeq" id="XP_034083153.1">
    <property type="nucleotide sequence ID" value="XM_034227262.1"/>
</dbReference>
<dbReference type="AlphaFoldDB" id="A0A6P8V873"/>
<accession>A0A6P8V873</accession>
<feature type="compositionally biased region" description="Basic and acidic residues" evidence="1">
    <location>
        <begin position="122"/>
        <end position="137"/>
    </location>
</feature>
<dbReference type="Proteomes" id="UP000515161">
    <property type="component" value="Unplaced"/>
</dbReference>
<dbReference type="KEGG" id="gacu:117553371"/>
<sequence length="266" mass="31677">MELREQDRRKQQEEETYKREELVKILEENNRQMKREFERAAAKKLEKVNISLQCHLQRSTEEKEERERELIQMKQQIAFLMQLQRSRADPAQLERPQSRLSKKKLAEEERVKMAEKIRQERERVMQQKQQERRERKNQIPKRKKGKLPVDFTAPSEKTLLHKGKQIVAVGIDVPKVTISDAEADSTAETEKLLVDERVRKGYDEDPVQRPLRLEKVRATPQHIEESRKHRAEWRPMEDSKMAKARERRNHAHRTVVPCLAAIQLCG</sequence>
<organism evidence="2 3">
    <name type="scientific">Gymnodraco acuticeps</name>
    <name type="common">Antarctic dragonfish</name>
    <dbReference type="NCBI Taxonomy" id="8218"/>
    <lineage>
        <taxon>Eukaryota</taxon>
        <taxon>Metazoa</taxon>
        <taxon>Chordata</taxon>
        <taxon>Craniata</taxon>
        <taxon>Vertebrata</taxon>
        <taxon>Euteleostomi</taxon>
        <taxon>Actinopterygii</taxon>
        <taxon>Neopterygii</taxon>
        <taxon>Teleostei</taxon>
        <taxon>Neoteleostei</taxon>
        <taxon>Acanthomorphata</taxon>
        <taxon>Eupercaria</taxon>
        <taxon>Perciformes</taxon>
        <taxon>Notothenioidei</taxon>
        <taxon>Bathydraconidae</taxon>
        <taxon>Gymnodraco</taxon>
    </lineage>
</organism>
<protein>
    <submittedName>
        <fullName evidence="3">Meiosis-specific nuclear structural protein 1-like</fullName>
    </submittedName>
</protein>
<reference evidence="3" key="1">
    <citation type="submission" date="2025-08" db="UniProtKB">
        <authorList>
            <consortium name="RefSeq"/>
        </authorList>
    </citation>
    <scope>IDENTIFICATION</scope>
</reference>
<gene>
    <name evidence="3" type="primary">LOC117553371</name>
</gene>
<name>A0A6P8V873_GYMAC</name>
<dbReference type="InParanoid" id="A0A6P8V873"/>
<keyword evidence="2" id="KW-1185">Reference proteome</keyword>
<feature type="region of interest" description="Disordered" evidence="1">
    <location>
        <begin position="122"/>
        <end position="149"/>
    </location>
</feature>
<evidence type="ECO:0000256" key="1">
    <source>
        <dbReference type="SAM" id="MobiDB-lite"/>
    </source>
</evidence>
<evidence type="ECO:0000313" key="3">
    <source>
        <dbReference type="RefSeq" id="XP_034083153.1"/>
    </source>
</evidence>
<dbReference type="OrthoDB" id="197839at2759"/>
<proteinExistence type="predicted"/>
<evidence type="ECO:0000313" key="2">
    <source>
        <dbReference type="Proteomes" id="UP000515161"/>
    </source>
</evidence>